<sequence length="425" mass="47309">MRTSISATHSGNEPAGLRVHLALRRSRSRSSGRSKGSVVICPSSPTSCAARAPGPRVASVLKLSRQQARRVAIRAALLDAGRPNDLTELTGRLRAIQHDQTSYVAPNAELVCWSRLGRHFEREHLRSALATGELLEIDGFLRPAADFPVIKAEQDSWPGPEPLADWQEDLQDWMAANDLARREILDTLTADGPLPAAQLPDSVDVSWRSSGWNNNRNRRMLIDLMSQRGEIAIAGREGREAVWDIASRVYPTAPAIPHAESVARRNEDRLRSLGIARARAAKQPSAEPVDVGEAGEEAVVEGVRGRWQVDPAYLEGRFSGRCAIVSPLDRVIYDRKRMVEIFEFDYQLEMYKPATKRRWGYFALPILSGDRFVGKVDAESDWRSGVLRVNAIHEDEPFSARLHREVTAELRDLARLLDLELVLGG</sequence>
<dbReference type="Pfam" id="PF06224">
    <property type="entry name" value="AlkZ-like"/>
    <property type="match status" value="1"/>
</dbReference>
<name>A0A967E9E5_9MICO</name>
<accession>A0A967E9E5</accession>
<evidence type="ECO:0000313" key="1">
    <source>
        <dbReference type="EMBL" id="NHN54784.1"/>
    </source>
</evidence>
<dbReference type="InterPro" id="IPR009351">
    <property type="entry name" value="AlkZ-like"/>
</dbReference>
<protein>
    <submittedName>
        <fullName evidence="1">Winged helix-turn-helix domain-containing protein</fullName>
    </submittedName>
</protein>
<dbReference type="AlphaFoldDB" id="A0A967E9E5"/>
<dbReference type="PANTHER" id="PTHR30528:SF0">
    <property type="entry name" value="CYTOPLASMIC PROTEIN"/>
    <property type="match status" value="1"/>
</dbReference>
<gene>
    <name evidence="1" type="ORF">G9U51_03175</name>
</gene>
<reference evidence="1" key="1">
    <citation type="submission" date="2020-03" db="EMBL/GenBank/DDBJ databases">
        <title>Draft sequencing of Calidifontibacter sp. DB0510.</title>
        <authorList>
            <person name="Kim D.-U."/>
        </authorList>
    </citation>
    <scope>NUCLEOTIDE SEQUENCE</scope>
    <source>
        <strain evidence="1">DB0510</strain>
    </source>
</reference>
<comment type="caution">
    <text evidence="1">The sequence shown here is derived from an EMBL/GenBank/DDBJ whole genome shotgun (WGS) entry which is preliminary data.</text>
</comment>
<dbReference type="PANTHER" id="PTHR30528">
    <property type="entry name" value="CYTOPLASMIC PROTEIN"/>
    <property type="match status" value="1"/>
</dbReference>
<proteinExistence type="predicted"/>
<keyword evidence="2" id="KW-1185">Reference proteome</keyword>
<organism evidence="1 2">
    <name type="scientific">Metallococcus carri</name>
    <dbReference type="NCBI Taxonomy" id="1656884"/>
    <lineage>
        <taxon>Bacteria</taxon>
        <taxon>Bacillati</taxon>
        <taxon>Actinomycetota</taxon>
        <taxon>Actinomycetes</taxon>
        <taxon>Micrococcales</taxon>
        <taxon>Dermacoccaceae</taxon>
        <taxon>Metallococcus</taxon>
    </lineage>
</organism>
<dbReference type="EMBL" id="JAAOIV010000002">
    <property type="protein sequence ID" value="NHN54784.1"/>
    <property type="molecule type" value="Genomic_DNA"/>
</dbReference>
<dbReference type="Proteomes" id="UP000744769">
    <property type="component" value="Unassembled WGS sequence"/>
</dbReference>
<evidence type="ECO:0000313" key="2">
    <source>
        <dbReference type="Proteomes" id="UP000744769"/>
    </source>
</evidence>